<dbReference type="SMART" id="SM00448">
    <property type="entry name" value="REC"/>
    <property type="match status" value="1"/>
</dbReference>
<evidence type="ECO:0000259" key="3">
    <source>
        <dbReference type="PROSITE" id="PS50110"/>
    </source>
</evidence>
<dbReference type="GO" id="GO:0000160">
    <property type="term" value="P:phosphorelay signal transduction system"/>
    <property type="evidence" value="ECO:0007669"/>
    <property type="project" value="UniProtKB-KW"/>
</dbReference>
<dbReference type="Pfam" id="PF00072">
    <property type="entry name" value="Response_reg"/>
    <property type="match status" value="1"/>
</dbReference>
<gene>
    <name evidence="4" type="ORF">LCGC14_3066240</name>
</gene>
<feature type="domain" description="Response regulatory" evidence="3">
    <location>
        <begin position="94"/>
        <end position="210"/>
    </location>
</feature>
<keyword evidence="2" id="KW-0902">Two-component regulatory system</keyword>
<organism evidence="4">
    <name type="scientific">marine sediment metagenome</name>
    <dbReference type="NCBI Taxonomy" id="412755"/>
    <lineage>
        <taxon>unclassified sequences</taxon>
        <taxon>metagenomes</taxon>
        <taxon>ecological metagenomes</taxon>
    </lineage>
</organism>
<comment type="caution">
    <text evidence="4">The sequence shown here is derived from an EMBL/GenBank/DDBJ whole genome shotgun (WGS) entry which is preliminary data.</text>
</comment>
<evidence type="ECO:0000256" key="2">
    <source>
        <dbReference type="ARBA" id="ARBA00023012"/>
    </source>
</evidence>
<accession>A0A0F8Z828</accession>
<feature type="non-terminal residue" evidence="4">
    <location>
        <position position="1"/>
    </location>
</feature>
<proteinExistence type="predicted"/>
<dbReference type="InterPro" id="IPR011006">
    <property type="entry name" value="CheY-like_superfamily"/>
</dbReference>
<dbReference type="EMBL" id="LAZR01065080">
    <property type="protein sequence ID" value="KKK56266.1"/>
    <property type="molecule type" value="Genomic_DNA"/>
</dbReference>
<dbReference type="InterPro" id="IPR001789">
    <property type="entry name" value="Sig_transdc_resp-reg_receiver"/>
</dbReference>
<name>A0A0F8Z828_9ZZZZ</name>
<keyword evidence="1" id="KW-0597">Phosphoprotein</keyword>
<sequence length="211" mass="22138">DRVRLKSNNIQQLVQKGSLNRDQLVACVVKLFETTSAIARSATAPSAAALSAAASSAAASSAAASSAAASSALASSKPSTATTDPSPQTTGEKTILIVEDNPDNRFTISQLVEQMGHRYITADDGRLAVEAAKQHRPDLILMDIQLPGLSGLDATKQIKADPATAKIPVVAVTAKVMKGDREAILSEGCDDYLPKPLDRAEFLAVLSKWLK</sequence>
<dbReference type="PROSITE" id="PS50110">
    <property type="entry name" value="RESPONSE_REGULATORY"/>
    <property type="match status" value="1"/>
</dbReference>
<dbReference type="PANTHER" id="PTHR45339">
    <property type="entry name" value="HYBRID SIGNAL TRANSDUCTION HISTIDINE KINASE J"/>
    <property type="match status" value="1"/>
</dbReference>
<dbReference type="SUPFAM" id="SSF52172">
    <property type="entry name" value="CheY-like"/>
    <property type="match status" value="1"/>
</dbReference>
<evidence type="ECO:0000313" key="4">
    <source>
        <dbReference type="EMBL" id="KKK56266.1"/>
    </source>
</evidence>
<protein>
    <recommendedName>
        <fullName evidence="3">Response regulatory domain-containing protein</fullName>
    </recommendedName>
</protein>
<evidence type="ECO:0000256" key="1">
    <source>
        <dbReference type="ARBA" id="ARBA00022553"/>
    </source>
</evidence>
<dbReference type="PANTHER" id="PTHR45339:SF1">
    <property type="entry name" value="HYBRID SIGNAL TRANSDUCTION HISTIDINE KINASE J"/>
    <property type="match status" value="1"/>
</dbReference>
<reference evidence="4" key="1">
    <citation type="journal article" date="2015" name="Nature">
        <title>Complex archaea that bridge the gap between prokaryotes and eukaryotes.</title>
        <authorList>
            <person name="Spang A."/>
            <person name="Saw J.H."/>
            <person name="Jorgensen S.L."/>
            <person name="Zaremba-Niedzwiedzka K."/>
            <person name="Martijn J."/>
            <person name="Lind A.E."/>
            <person name="van Eijk R."/>
            <person name="Schleper C."/>
            <person name="Guy L."/>
            <person name="Ettema T.J."/>
        </authorList>
    </citation>
    <scope>NUCLEOTIDE SEQUENCE</scope>
</reference>
<dbReference type="Gene3D" id="3.40.50.2300">
    <property type="match status" value="1"/>
</dbReference>
<dbReference type="AlphaFoldDB" id="A0A0F8Z828"/>